<dbReference type="EMBL" id="JADOUA010000001">
    <property type="protein sequence ID" value="MBG6087280.1"/>
    <property type="molecule type" value="Genomic_DNA"/>
</dbReference>
<evidence type="ECO:0000256" key="1">
    <source>
        <dbReference type="SAM" id="MobiDB-lite"/>
    </source>
</evidence>
<protein>
    <submittedName>
        <fullName evidence="3">Uncharacterized protein</fullName>
    </submittedName>
</protein>
<evidence type="ECO:0000313" key="4">
    <source>
        <dbReference type="Proteomes" id="UP000614047"/>
    </source>
</evidence>
<evidence type="ECO:0000256" key="2">
    <source>
        <dbReference type="SAM" id="Phobius"/>
    </source>
</evidence>
<keyword evidence="2" id="KW-0472">Membrane</keyword>
<sequence>MTSRIDELVAGLGRPSDDDITSEPSGVAGRQLLAAITAGQAPAPRRRGDEVTVPRRRRLRRPVGGVVVATGIAAAVLVGMSGRDSGPLRSYANAAVAIEAKGDAYEVQVKDAYADQREFGEAFAKLGLDVRLRIVPVSPGREREVVQMGSLHAPRDGGFPPGGLTGTSSIVMKCPPGQSACPIRVRLQGKMFRLQGADIVIGREARPGEIYQDARPQQGDRPGSLRLTGRTVSQALAQSRRLGLTSAFSIGEFTPDGAGSHWDPPAGWRPAGDRRVTGAWMRSSTSVGLLVAPSADDPRPRPAD</sequence>
<keyword evidence="2" id="KW-1133">Transmembrane helix</keyword>
<gene>
    <name evidence="3" type="ORF">IW256_001393</name>
</gene>
<keyword evidence="4" id="KW-1185">Reference proteome</keyword>
<dbReference type="Proteomes" id="UP000614047">
    <property type="component" value="Unassembled WGS sequence"/>
</dbReference>
<dbReference type="RefSeq" id="WP_197010169.1">
    <property type="nucleotide sequence ID" value="NZ_BAABES010000006.1"/>
</dbReference>
<accession>A0A931DBT6</accession>
<reference evidence="3" key="1">
    <citation type="submission" date="2020-11" db="EMBL/GenBank/DDBJ databases">
        <title>Sequencing the genomes of 1000 actinobacteria strains.</title>
        <authorList>
            <person name="Klenk H.-P."/>
        </authorList>
    </citation>
    <scope>NUCLEOTIDE SEQUENCE</scope>
    <source>
        <strain evidence="3">DSM 43175</strain>
    </source>
</reference>
<feature type="transmembrane region" description="Helical" evidence="2">
    <location>
        <begin position="63"/>
        <end position="82"/>
    </location>
</feature>
<evidence type="ECO:0000313" key="3">
    <source>
        <dbReference type="EMBL" id="MBG6087280.1"/>
    </source>
</evidence>
<organism evidence="3 4">
    <name type="scientific">Actinomadura viridis</name>
    <dbReference type="NCBI Taxonomy" id="58110"/>
    <lineage>
        <taxon>Bacteria</taxon>
        <taxon>Bacillati</taxon>
        <taxon>Actinomycetota</taxon>
        <taxon>Actinomycetes</taxon>
        <taxon>Streptosporangiales</taxon>
        <taxon>Thermomonosporaceae</taxon>
        <taxon>Actinomadura</taxon>
    </lineage>
</organism>
<feature type="region of interest" description="Disordered" evidence="1">
    <location>
        <begin position="1"/>
        <end position="25"/>
    </location>
</feature>
<keyword evidence="2" id="KW-0812">Transmembrane</keyword>
<name>A0A931DBT6_9ACTN</name>
<comment type="caution">
    <text evidence="3">The sequence shown here is derived from an EMBL/GenBank/DDBJ whole genome shotgun (WGS) entry which is preliminary data.</text>
</comment>
<proteinExistence type="predicted"/>
<dbReference type="AlphaFoldDB" id="A0A931DBT6"/>